<dbReference type="AlphaFoldDB" id="A0AAE8N949"/>
<dbReference type="RefSeq" id="WP_111996812.1">
    <property type="nucleotide sequence ID" value="NZ_UARD01000001.1"/>
</dbReference>
<protein>
    <submittedName>
        <fullName evidence="1">Uncharacterized protein</fullName>
    </submittedName>
</protein>
<evidence type="ECO:0000313" key="1">
    <source>
        <dbReference type="EMBL" id="SPV11599.1"/>
    </source>
</evidence>
<dbReference type="Proteomes" id="UP000250416">
    <property type="component" value="Unassembled WGS sequence"/>
</dbReference>
<proteinExistence type="predicted"/>
<name>A0AAE8N949_BURCE</name>
<sequence length="187" mass="19667">MTTKTDLLAAAMQGLIGRTDAGARVYGARDASTWDDEYPVLFVSMPLDEDGESFGRNGAPAFTVSCSLVVEARASALASPDDGGALDLVGQLEALRDQVKRAVINYGPLMSQIQQFAFFKVRGKPGPGDAGEHVGGVEVEIGLEFVQDASDFRQSNPPDLEAIGGSVVMPEGTVQPTFSIPIPPPIS</sequence>
<dbReference type="EMBL" id="UARD01000001">
    <property type="protein sequence ID" value="SPV11599.1"/>
    <property type="molecule type" value="Genomic_DNA"/>
</dbReference>
<organism evidence="1 2">
    <name type="scientific">Burkholderia cepacia</name>
    <name type="common">Pseudomonas cepacia</name>
    <dbReference type="NCBI Taxonomy" id="292"/>
    <lineage>
        <taxon>Bacteria</taxon>
        <taxon>Pseudomonadati</taxon>
        <taxon>Pseudomonadota</taxon>
        <taxon>Betaproteobacteria</taxon>
        <taxon>Burkholderiales</taxon>
        <taxon>Burkholderiaceae</taxon>
        <taxon>Burkholderia</taxon>
        <taxon>Burkholderia cepacia complex</taxon>
    </lineage>
</organism>
<gene>
    <name evidence="1" type="ORF">NCTC10661_00194</name>
</gene>
<reference evidence="1 2" key="1">
    <citation type="submission" date="2018-06" db="EMBL/GenBank/DDBJ databases">
        <authorList>
            <consortium name="Pathogen Informatics"/>
            <person name="Doyle S."/>
        </authorList>
    </citation>
    <scope>NUCLEOTIDE SEQUENCE [LARGE SCALE GENOMIC DNA]</scope>
    <source>
        <strain evidence="1 2">NCTC10661</strain>
    </source>
</reference>
<evidence type="ECO:0000313" key="2">
    <source>
        <dbReference type="Proteomes" id="UP000250416"/>
    </source>
</evidence>
<comment type="caution">
    <text evidence="1">The sequence shown here is derived from an EMBL/GenBank/DDBJ whole genome shotgun (WGS) entry which is preliminary data.</text>
</comment>
<accession>A0AAE8N949</accession>